<feature type="signal peptide" evidence="1">
    <location>
        <begin position="1"/>
        <end position="23"/>
    </location>
</feature>
<name>A0A941DND9_9BURK</name>
<feature type="chain" id="PRO_5037208792" evidence="1">
    <location>
        <begin position="24"/>
        <end position="125"/>
    </location>
</feature>
<evidence type="ECO:0000256" key="1">
    <source>
        <dbReference type="SAM" id="SignalP"/>
    </source>
</evidence>
<evidence type="ECO:0000313" key="2">
    <source>
        <dbReference type="EMBL" id="MBR7781186.1"/>
    </source>
</evidence>
<proteinExistence type="predicted"/>
<gene>
    <name evidence="2" type="ORF">KDM89_03445</name>
</gene>
<reference evidence="2" key="1">
    <citation type="submission" date="2021-04" db="EMBL/GenBank/DDBJ databases">
        <title>novel species isolated from subtropical streams in China.</title>
        <authorList>
            <person name="Lu H."/>
        </authorList>
    </citation>
    <scope>NUCLEOTIDE SEQUENCE</scope>
    <source>
        <strain evidence="2">LFS511W</strain>
    </source>
</reference>
<evidence type="ECO:0000313" key="3">
    <source>
        <dbReference type="Proteomes" id="UP000680067"/>
    </source>
</evidence>
<protein>
    <submittedName>
        <fullName evidence="2">Uncharacterized protein</fullName>
    </submittedName>
</protein>
<comment type="caution">
    <text evidence="2">The sequence shown here is derived from an EMBL/GenBank/DDBJ whole genome shotgun (WGS) entry which is preliminary data.</text>
</comment>
<dbReference type="Proteomes" id="UP000680067">
    <property type="component" value="Unassembled WGS sequence"/>
</dbReference>
<dbReference type="AlphaFoldDB" id="A0A941DND9"/>
<sequence length="125" mass="14303">MFRKLCQLVIFLLFAQMQSLSFAQVAADRQFPQGTQRGKLDMSAYPDVRLNGKAVYLAPSCRIFNAENMFVVPASLDEKEIIVNYTLNVMGDVDRIWILTRSEIGKQLPVEQVFQPVPYKNTEIK</sequence>
<keyword evidence="1" id="KW-0732">Signal</keyword>
<organism evidence="2 3">
    <name type="scientific">Undibacterium luofuense</name>
    <dbReference type="NCBI Taxonomy" id="2828733"/>
    <lineage>
        <taxon>Bacteria</taxon>
        <taxon>Pseudomonadati</taxon>
        <taxon>Pseudomonadota</taxon>
        <taxon>Betaproteobacteria</taxon>
        <taxon>Burkholderiales</taxon>
        <taxon>Oxalobacteraceae</taxon>
        <taxon>Undibacterium</taxon>
    </lineage>
</organism>
<accession>A0A941DND9</accession>
<dbReference type="EMBL" id="JAGSPN010000001">
    <property type="protein sequence ID" value="MBR7781186.1"/>
    <property type="molecule type" value="Genomic_DNA"/>
</dbReference>
<dbReference type="RefSeq" id="WP_212686513.1">
    <property type="nucleotide sequence ID" value="NZ_JAGSPN010000001.1"/>
</dbReference>
<keyword evidence="3" id="KW-1185">Reference proteome</keyword>